<feature type="transmembrane region" description="Helical" evidence="6">
    <location>
        <begin position="187"/>
        <end position="206"/>
    </location>
</feature>
<comment type="caution">
    <text evidence="8">The sequence shown here is derived from an EMBL/GenBank/DDBJ whole genome shotgun (WGS) entry which is preliminary data.</text>
</comment>
<feature type="transmembrane region" description="Helical" evidence="6">
    <location>
        <begin position="12"/>
        <end position="33"/>
    </location>
</feature>
<dbReference type="Pfam" id="PF03151">
    <property type="entry name" value="TPT"/>
    <property type="match status" value="1"/>
</dbReference>
<evidence type="ECO:0000256" key="3">
    <source>
        <dbReference type="ARBA" id="ARBA00022989"/>
    </source>
</evidence>
<reference evidence="9" key="1">
    <citation type="journal article" date="2015" name="PLoS Genet.">
        <title>Genome Sequence and Transcriptome Analyses of Chrysochromulina tobin: Metabolic Tools for Enhanced Algal Fitness in the Prominent Order Prymnesiales (Haptophyceae).</title>
        <authorList>
            <person name="Hovde B.T."/>
            <person name="Deodato C.R."/>
            <person name="Hunsperger H.M."/>
            <person name="Ryken S.A."/>
            <person name="Yost W."/>
            <person name="Jha R.K."/>
            <person name="Patterson J."/>
            <person name="Monnat R.J. Jr."/>
            <person name="Barlow S.B."/>
            <person name="Starkenburg S.R."/>
            <person name="Cattolico R.A."/>
        </authorList>
    </citation>
    <scope>NUCLEOTIDE SEQUENCE</scope>
    <source>
        <strain evidence="9">CCMP291</strain>
    </source>
</reference>
<feature type="transmembrane region" description="Helical" evidence="6">
    <location>
        <begin position="45"/>
        <end position="65"/>
    </location>
</feature>
<evidence type="ECO:0000256" key="2">
    <source>
        <dbReference type="ARBA" id="ARBA00022692"/>
    </source>
</evidence>
<sequence>MRLSTYSRAFETLGPLNSSILGVLIALTLGWCAQRFLEKETLLTLVYALLYLTSSPTAILVNKILMKDIGFGYPVLVSALGQGATSIVAAIAVRMGYVDTRAGRQVEPTSLIYLGGASALALVLGQYPYLYLTVAFIQMLKAFSPAYMVIISVCRGVEYPSRREIACIGGLCVFTAIASAGEINFNVVGVMFMAAASISDALRLVLAQELLKNQNMQPMETLYFISPICLLWMVPAAIFTELPGALRSNSLALMRVYPFTFLASGLAGCFVNLTSFLLTKRTSAMTLKTLTMARNGGLVIVSALVMGEQISNLEAFGYTGLLICAALYIWLKATEKQATEEPPSAAESSYVRLMPEEARARGFRDDEELVMPMPVDDSSDEED</sequence>
<organism evidence="8 9">
    <name type="scientific">Chrysochromulina tobinii</name>
    <dbReference type="NCBI Taxonomy" id="1460289"/>
    <lineage>
        <taxon>Eukaryota</taxon>
        <taxon>Haptista</taxon>
        <taxon>Haptophyta</taxon>
        <taxon>Prymnesiophyceae</taxon>
        <taxon>Prymnesiales</taxon>
        <taxon>Chrysochromulinaceae</taxon>
        <taxon>Chrysochromulina</taxon>
    </lineage>
</organism>
<feature type="domain" description="Sugar phosphate transporter" evidence="7">
    <location>
        <begin position="44"/>
        <end position="328"/>
    </location>
</feature>
<evidence type="ECO:0000256" key="5">
    <source>
        <dbReference type="SAM" id="MobiDB-lite"/>
    </source>
</evidence>
<feature type="transmembrane region" description="Helical" evidence="6">
    <location>
        <begin position="259"/>
        <end position="278"/>
    </location>
</feature>
<dbReference type="InterPro" id="IPR004853">
    <property type="entry name" value="Sugar_P_trans_dom"/>
</dbReference>
<feature type="transmembrane region" description="Helical" evidence="6">
    <location>
        <begin position="165"/>
        <end position="181"/>
    </location>
</feature>
<feature type="transmembrane region" description="Helical" evidence="6">
    <location>
        <begin position="135"/>
        <end position="153"/>
    </location>
</feature>
<comment type="subcellular location">
    <subcellularLocation>
        <location evidence="1">Membrane</location>
        <topology evidence="1">Multi-pass membrane protein</topology>
    </subcellularLocation>
</comment>
<name>A0A0M0LRD1_9EUKA</name>
<feature type="region of interest" description="Disordered" evidence="5">
    <location>
        <begin position="359"/>
        <end position="383"/>
    </location>
</feature>
<evidence type="ECO:0000256" key="1">
    <source>
        <dbReference type="ARBA" id="ARBA00004141"/>
    </source>
</evidence>
<gene>
    <name evidence="8" type="ORF">Ctob_014947</name>
</gene>
<feature type="transmembrane region" description="Helical" evidence="6">
    <location>
        <begin position="71"/>
        <end position="98"/>
    </location>
</feature>
<keyword evidence="3 6" id="KW-1133">Transmembrane helix</keyword>
<evidence type="ECO:0000313" key="8">
    <source>
        <dbReference type="EMBL" id="KOO53308.1"/>
    </source>
</evidence>
<evidence type="ECO:0000256" key="4">
    <source>
        <dbReference type="ARBA" id="ARBA00023136"/>
    </source>
</evidence>
<dbReference type="AlphaFoldDB" id="A0A0M0LRD1"/>
<evidence type="ECO:0000256" key="6">
    <source>
        <dbReference type="SAM" id="Phobius"/>
    </source>
</evidence>
<feature type="transmembrane region" description="Helical" evidence="6">
    <location>
        <begin position="222"/>
        <end position="239"/>
    </location>
</feature>
<dbReference type="Proteomes" id="UP000037460">
    <property type="component" value="Unassembled WGS sequence"/>
</dbReference>
<evidence type="ECO:0000259" key="7">
    <source>
        <dbReference type="Pfam" id="PF03151"/>
    </source>
</evidence>
<dbReference type="GO" id="GO:0016020">
    <property type="term" value="C:membrane"/>
    <property type="evidence" value="ECO:0007669"/>
    <property type="project" value="UniProtKB-SubCell"/>
</dbReference>
<dbReference type="OrthoDB" id="6418713at2759"/>
<dbReference type="PANTHER" id="PTHR11132">
    <property type="entry name" value="SOLUTE CARRIER FAMILY 35"/>
    <property type="match status" value="1"/>
</dbReference>
<keyword evidence="9" id="KW-1185">Reference proteome</keyword>
<evidence type="ECO:0000313" key="9">
    <source>
        <dbReference type="Proteomes" id="UP000037460"/>
    </source>
</evidence>
<dbReference type="InterPro" id="IPR050186">
    <property type="entry name" value="TPT_transporter"/>
</dbReference>
<keyword evidence="2 6" id="KW-0812">Transmembrane</keyword>
<keyword evidence="4 6" id="KW-0472">Membrane</keyword>
<accession>A0A0M0LRD1</accession>
<protein>
    <submittedName>
        <fullName evidence="8">Drug metabolite transporter superfamily</fullName>
    </submittedName>
</protein>
<dbReference type="EMBL" id="JWZX01000287">
    <property type="protein sequence ID" value="KOO53308.1"/>
    <property type="molecule type" value="Genomic_DNA"/>
</dbReference>
<proteinExistence type="predicted"/>